<dbReference type="Gene3D" id="3.80.10.10">
    <property type="entry name" value="Ribonuclease Inhibitor"/>
    <property type="match status" value="1"/>
</dbReference>
<organism evidence="1">
    <name type="scientific">bioreactor metagenome</name>
    <dbReference type="NCBI Taxonomy" id="1076179"/>
    <lineage>
        <taxon>unclassified sequences</taxon>
        <taxon>metagenomes</taxon>
        <taxon>ecological metagenomes</taxon>
    </lineage>
</organism>
<comment type="caution">
    <text evidence="1">The sequence shown here is derived from an EMBL/GenBank/DDBJ whole genome shotgun (WGS) entry which is preliminary data.</text>
</comment>
<dbReference type="InterPro" id="IPR053139">
    <property type="entry name" value="Surface_bspA-like"/>
</dbReference>
<proteinExistence type="predicted"/>
<evidence type="ECO:0008006" key="2">
    <source>
        <dbReference type="Google" id="ProtNLM"/>
    </source>
</evidence>
<dbReference type="PANTHER" id="PTHR45661:SF3">
    <property type="entry name" value="IG-LIKE DOMAIN-CONTAINING PROTEIN"/>
    <property type="match status" value="1"/>
</dbReference>
<dbReference type="EMBL" id="VSSQ01058713">
    <property type="protein sequence ID" value="MPN12375.1"/>
    <property type="molecule type" value="Genomic_DNA"/>
</dbReference>
<dbReference type="PANTHER" id="PTHR45661">
    <property type="entry name" value="SURFACE ANTIGEN"/>
    <property type="match status" value="1"/>
</dbReference>
<dbReference type="Pfam" id="PF13306">
    <property type="entry name" value="LRR_5"/>
    <property type="match status" value="1"/>
</dbReference>
<dbReference type="SUPFAM" id="SSF52058">
    <property type="entry name" value="L domain-like"/>
    <property type="match status" value="1"/>
</dbReference>
<sequence length="192" mass="21675">MKNSNQYNVFAGNLLSFPTKEKSIIIPEGVKCIPTSLFYDNNNIERIVFPKSLVSIGESAFEDCKSLKSVDISASALKTLPNKCFWGCISLKNFIFNKSLESCSHSSFGNSGLNEYRLPVSLKFFIMPYLPIYHPSFDVNKKIYIFVSGKDTVIYFNDWNNKYINNYIIYAPSGSAAEKSAHEIGIEFIPTD</sequence>
<evidence type="ECO:0000313" key="1">
    <source>
        <dbReference type="EMBL" id="MPN12375.1"/>
    </source>
</evidence>
<protein>
    <recommendedName>
        <fullName evidence="2">Leucine-rich repeat domain-containing protein</fullName>
    </recommendedName>
</protein>
<dbReference type="InterPro" id="IPR032675">
    <property type="entry name" value="LRR_dom_sf"/>
</dbReference>
<name>A0A645FD91_9ZZZZ</name>
<accession>A0A645FD91</accession>
<dbReference type="AlphaFoldDB" id="A0A645FD91"/>
<dbReference type="InterPro" id="IPR026906">
    <property type="entry name" value="LRR_5"/>
</dbReference>
<gene>
    <name evidence="1" type="ORF">SDC9_159693</name>
</gene>
<reference evidence="1" key="1">
    <citation type="submission" date="2019-08" db="EMBL/GenBank/DDBJ databases">
        <authorList>
            <person name="Kucharzyk K."/>
            <person name="Murdoch R.W."/>
            <person name="Higgins S."/>
            <person name="Loffler F."/>
        </authorList>
    </citation>
    <scope>NUCLEOTIDE SEQUENCE</scope>
</reference>